<dbReference type="PROSITE" id="PS50006">
    <property type="entry name" value="FHA_DOMAIN"/>
    <property type="match status" value="1"/>
</dbReference>
<name>A0A7C9TPB8_9MICO</name>
<feature type="region of interest" description="Disordered" evidence="2">
    <location>
        <begin position="34"/>
        <end position="128"/>
    </location>
</feature>
<protein>
    <recommendedName>
        <fullName evidence="3">FHA domain-containing protein</fullName>
    </recommendedName>
</protein>
<dbReference type="AlphaFoldDB" id="A0A7C9TPB8"/>
<proteinExistence type="predicted"/>
<dbReference type="Proteomes" id="UP000479756">
    <property type="component" value="Unassembled WGS sequence"/>
</dbReference>
<feature type="compositionally biased region" description="Pro residues" evidence="2">
    <location>
        <begin position="52"/>
        <end position="71"/>
    </location>
</feature>
<keyword evidence="5" id="KW-1185">Reference proteome</keyword>
<keyword evidence="1" id="KW-0597">Phosphoprotein</keyword>
<dbReference type="EMBL" id="JAAGWZ010000001">
    <property type="protein sequence ID" value="NEM90435.1"/>
    <property type="molecule type" value="Genomic_DNA"/>
</dbReference>
<evidence type="ECO:0000256" key="2">
    <source>
        <dbReference type="SAM" id="MobiDB-lite"/>
    </source>
</evidence>
<feature type="compositionally biased region" description="Low complexity" evidence="2">
    <location>
        <begin position="41"/>
        <end position="51"/>
    </location>
</feature>
<gene>
    <name evidence="4" type="ORF">G3T37_03595</name>
</gene>
<dbReference type="RefSeq" id="WP_163472084.1">
    <property type="nucleotide sequence ID" value="NZ_JAAGWZ010000001.1"/>
</dbReference>
<dbReference type="InterPro" id="IPR000253">
    <property type="entry name" value="FHA_dom"/>
</dbReference>
<evidence type="ECO:0000259" key="3">
    <source>
        <dbReference type="PROSITE" id="PS50006"/>
    </source>
</evidence>
<evidence type="ECO:0000256" key="1">
    <source>
        <dbReference type="ARBA" id="ARBA00022553"/>
    </source>
</evidence>
<feature type="compositionally biased region" description="Pro residues" evidence="2">
    <location>
        <begin position="79"/>
        <end position="94"/>
    </location>
</feature>
<accession>A0A7C9TPB8</accession>
<reference evidence="4 5" key="1">
    <citation type="journal article" date="2014" name="Int. J. Syst. Evol. Microbiol.">
        <title>Description of Galbitalea soli gen. nov., sp. nov., and Frondihabitans sucicola sp. nov.</title>
        <authorList>
            <person name="Kim S.J."/>
            <person name="Lim J.M."/>
            <person name="Ahn J.H."/>
            <person name="Weon H.Y."/>
            <person name="Hamada M."/>
            <person name="Suzuki K."/>
            <person name="Ahn T.Y."/>
            <person name="Kwon S.W."/>
        </authorList>
    </citation>
    <scope>NUCLEOTIDE SEQUENCE [LARGE SCALE GENOMIC DNA]</scope>
    <source>
        <strain evidence="4 5">NBRC 108727</strain>
    </source>
</reference>
<dbReference type="Gene3D" id="2.60.200.20">
    <property type="match status" value="1"/>
</dbReference>
<dbReference type="SUPFAM" id="SSF49879">
    <property type="entry name" value="SMAD/FHA domain"/>
    <property type="match status" value="1"/>
</dbReference>
<sequence>MNCEVCGTALPEGAMFCGECGRAVSARTISIQAGSDETADAPPALSRSVPSSPAPSVPSPPVLEVPSPPRPAVAAPAVMPHPPEGAPIAPPALKPPSVLGDSAPFPLSSPPSPGDTRAIDPLPRPNSQLIAGAKPAVLRWGEDEPGAPTPVDVPEHRDPLPPLDSLVSPFAAAPAPSAFAPPVVDEPVGHTAPRLEHSDGGTGPVGDIEQTLIVPRREQGERFILQFSTGESISVFGSGLIGRNPTPQPGEYYDHLVVIRDPGKSVSKTHLEFGQEAGSFWVSDRYSGNGSVLREPGAAPRRLAAGRRYRIVRGTRVDIAEQFFIIS</sequence>
<comment type="caution">
    <text evidence="4">The sequence shown here is derived from an EMBL/GenBank/DDBJ whole genome shotgun (WGS) entry which is preliminary data.</text>
</comment>
<evidence type="ECO:0000313" key="5">
    <source>
        <dbReference type="Proteomes" id="UP000479756"/>
    </source>
</evidence>
<feature type="domain" description="FHA" evidence="3">
    <location>
        <begin position="239"/>
        <end position="293"/>
    </location>
</feature>
<organism evidence="4 5">
    <name type="scientific">Galbitalea soli</name>
    <dbReference type="NCBI Taxonomy" id="1268042"/>
    <lineage>
        <taxon>Bacteria</taxon>
        <taxon>Bacillati</taxon>
        <taxon>Actinomycetota</taxon>
        <taxon>Actinomycetes</taxon>
        <taxon>Micrococcales</taxon>
        <taxon>Microbacteriaceae</taxon>
        <taxon>Galbitalea</taxon>
    </lineage>
</organism>
<evidence type="ECO:0000313" key="4">
    <source>
        <dbReference type="EMBL" id="NEM90435.1"/>
    </source>
</evidence>
<dbReference type="InterPro" id="IPR008984">
    <property type="entry name" value="SMAD_FHA_dom_sf"/>
</dbReference>